<feature type="binding site" evidence="10">
    <location>
        <begin position="16"/>
        <end position="21"/>
    </location>
    <ligand>
        <name>substrate</name>
    </ligand>
</feature>
<evidence type="ECO:0000256" key="9">
    <source>
        <dbReference type="ARBA" id="ARBA00049563"/>
    </source>
</evidence>
<name>A0A0B7GWJ4_TREPH</name>
<feature type="region of interest" description="Interaction with substrate tRNA" evidence="10">
    <location>
        <begin position="46"/>
        <end position="49"/>
    </location>
</feature>
<reference evidence="16" key="2">
    <citation type="submission" date="2015-01" db="EMBL/GenBank/DDBJ databases">
        <authorList>
            <person name="Manzoor Shahid"/>
            <person name="Zubair Saima"/>
        </authorList>
    </citation>
    <scope>NUCLEOTIDE SEQUENCE [LARGE SCALE GENOMIC DNA]</scope>
    <source>
        <strain evidence="16">V1</strain>
    </source>
</reference>
<evidence type="ECO:0000256" key="4">
    <source>
        <dbReference type="ARBA" id="ARBA00022679"/>
    </source>
</evidence>
<dbReference type="GO" id="GO:0006400">
    <property type="term" value="P:tRNA modification"/>
    <property type="evidence" value="ECO:0007669"/>
    <property type="project" value="TreeGrafter"/>
</dbReference>
<keyword evidence="8 10" id="KW-0460">Magnesium</keyword>
<evidence type="ECO:0000256" key="10">
    <source>
        <dbReference type="HAMAP-Rule" id="MF_00185"/>
    </source>
</evidence>
<dbReference type="AlphaFoldDB" id="A0A0B7GWJ4"/>
<dbReference type="EC" id="2.5.1.75" evidence="10"/>
<dbReference type="Proteomes" id="UP000042527">
    <property type="component" value="Unassembled WGS sequence"/>
</dbReference>
<dbReference type="PANTHER" id="PTHR11088">
    <property type="entry name" value="TRNA DIMETHYLALLYLTRANSFERASE"/>
    <property type="match status" value="1"/>
</dbReference>
<accession>A0A0B7GWJ4</accession>
<dbReference type="SUPFAM" id="SSF52540">
    <property type="entry name" value="P-loop containing nucleoside triphosphate hydrolases"/>
    <property type="match status" value="1"/>
</dbReference>
<dbReference type="EMBL" id="CP042817">
    <property type="protein sequence ID" value="QEJ98434.1"/>
    <property type="molecule type" value="Genomic_DNA"/>
</dbReference>
<organism evidence="14 16">
    <name type="scientific">Treponema phagedenis</name>
    <dbReference type="NCBI Taxonomy" id="162"/>
    <lineage>
        <taxon>Bacteria</taxon>
        <taxon>Pseudomonadati</taxon>
        <taxon>Spirochaetota</taxon>
        <taxon>Spirochaetia</taxon>
        <taxon>Spirochaetales</taxon>
        <taxon>Treponemataceae</taxon>
        <taxon>Treponema</taxon>
    </lineage>
</organism>
<evidence type="ECO:0000256" key="8">
    <source>
        <dbReference type="ARBA" id="ARBA00022842"/>
    </source>
</evidence>
<dbReference type="NCBIfam" id="TIGR00174">
    <property type="entry name" value="miaA"/>
    <property type="match status" value="1"/>
</dbReference>
<dbReference type="InterPro" id="IPR018022">
    <property type="entry name" value="IPT"/>
</dbReference>
<evidence type="ECO:0000313" key="16">
    <source>
        <dbReference type="Proteomes" id="UP000042527"/>
    </source>
</evidence>
<keyword evidence="4 10" id="KW-0808">Transferase</keyword>
<keyword evidence="16" id="KW-1185">Reference proteome</keyword>
<feature type="site" description="Interaction with substrate tRNA" evidence="10">
    <location>
        <position position="134"/>
    </location>
</feature>
<proteinExistence type="inferred from homology"/>
<reference evidence="14" key="1">
    <citation type="submission" date="2015-01" db="EMBL/GenBank/DDBJ databases">
        <authorList>
            <person name="Xiang T."/>
            <person name="Song Y."/>
            <person name="Huang L."/>
            <person name="Wang B."/>
            <person name="Wu P."/>
        </authorList>
    </citation>
    <scope>NUCLEOTIDE SEQUENCE [LARGE SCALE GENOMIC DNA]</scope>
    <source>
        <strain evidence="14">V1</strain>
    </source>
</reference>
<evidence type="ECO:0000256" key="2">
    <source>
        <dbReference type="ARBA" id="ARBA00003213"/>
    </source>
</evidence>
<dbReference type="PANTHER" id="PTHR11088:SF60">
    <property type="entry name" value="TRNA DIMETHYLALLYLTRANSFERASE"/>
    <property type="match status" value="1"/>
</dbReference>
<comment type="subunit">
    <text evidence="10">Monomer.</text>
</comment>
<dbReference type="GO" id="GO:0052381">
    <property type="term" value="F:tRNA dimethylallyltransferase activity"/>
    <property type="evidence" value="ECO:0007669"/>
    <property type="project" value="UniProtKB-UniRule"/>
</dbReference>
<dbReference type="Pfam" id="PF01715">
    <property type="entry name" value="IPPT"/>
    <property type="match status" value="1"/>
</dbReference>
<comment type="cofactor">
    <cofactor evidence="1 10">
        <name>Mg(2+)</name>
        <dbReference type="ChEBI" id="CHEBI:18420"/>
    </cofactor>
</comment>
<evidence type="ECO:0000313" key="15">
    <source>
        <dbReference type="EMBL" id="QEJ98434.1"/>
    </source>
</evidence>
<evidence type="ECO:0000256" key="3">
    <source>
        <dbReference type="ARBA" id="ARBA00005842"/>
    </source>
</evidence>
<comment type="function">
    <text evidence="2 10 12">Catalyzes the transfer of a dimethylallyl group onto the adenine at position 37 in tRNAs that read codons beginning with uridine, leading to the formation of N6-(dimethylallyl)adenosine (i(6)A).</text>
</comment>
<dbReference type="InterPro" id="IPR027417">
    <property type="entry name" value="P-loop_NTPase"/>
</dbReference>
<dbReference type="Proteomes" id="UP000323594">
    <property type="component" value="Chromosome"/>
</dbReference>
<keyword evidence="6 10" id="KW-0547">Nucleotide-binding</keyword>
<keyword evidence="7 10" id="KW-0067">ATP-binding</keyword>
<dbReference type="EMBL" id="CDNC01000046">
    <property type="protein sequence ID" value="CEM62898.1"/>
    <property type="molecule type" value="Genomic_DNA"/>
</dbReference>
<evidence type="ECO:0000256" key="6">
    <source>
        <dbReference type="ARBA" id="ARBA00022741"/>
    </source>
</evidence>
<evidence type="ECO:0000313" key="17">
    <source>
        <dbReference type="Proteomes" id="UP000323594"/>
    </source>
</evidence>
<protein>
    <recommendedName>
        <fullName evidence="10">tRNA dimethylallyltransferase</fullName>
        <ecNumber evidence="10">2.5.1.75</ecNumber>
    </recommendedName>
    <alternativeName>
        <fullName evidence="10">Dimethylallyl diphosphate:tRNA dimethylallyltransferase</fullName>
        <shortName evidence="10">DMAPP:tRNA dimethylallyltransferase</shortName>
        <shortName evidence="10">DMATase</shortName>
    </alternativeName>
    <alternativeName>
        <fullName evidence="10">Isopentenyl-diphosphate:tRNA isopentenyltransferase</fullName>
        <shortName evidence="10">IPP transferase</shortName>
        <shortName evidence="10">IPPT</shortName>
        <shortName evidence="10">IPTase</shortName>
    </alternativeName>
</protein>
<dbReference type="Gene3D" id="1.10.20.140">
    <property type="match status" value="1"/>
</dbReference>
<dbReference type="HAMAP" id="MF_00185">
    <property type="entry name" value="IPP_trans"/>
    <property type="match status" value="1"/>
</dbReference>
<dbReference type="OrthoDB" id="9776390at2"/>
<dbReference type="Gene3D" id="3.40.50.300">
    <property type="entry name" value="P-loop containing nucleotide triphosphate hydrolases"/>
    <property type="match status" value="1"/>
</dbReference>
<comment type="similarity">
    <text evidence="3 10 13">Belongs to the IPP transferase family.</text>
</comment>
<comment type="caution">
    <text evidence="10">Lacks conserved residue(s) required for the propagation of feature annotation.</text>
</comment>
<keyword evidence="5 10" id="KW-0819">tRNA processing</keyword>
<reference evidence="15 17" key="3">
    <citation type="submission" date="2019-08" db="EMBL/GenBank/DDBJ databases">
        <authorList>
            <person name="Kuhnert P."/>
        </authorList>
    </citation>
    <scope>NUCLEOTIDE SEQUENCE [LARGE SCALE GENOMIC DNA]</scope>
    <source>
        <strain evidence="15 17">B36.5</strain>
    </source>
</reference>
<evidence type="ECO:0000256" key="11">
    <source>
        <dbReference type="RuleBase" id="RU003783"/>
    </source>
</evidence>
<evidence type="ECO:0000256" key="13">
    <source>
        <dbReference type="RuleBase" id="RU003785"/>
    </source>
</evidence>
<evidence type="ECO:0000256" key="12">
    <source>
        <dbReference type="RuleBase" id="RU003784"/>
    </source>
</evidence>
<feature type="binding site" evidence="10">
    <location>
        <begin position="14"/>
        <end position="21"/>
    </location>
    <ligand>
        <name>ATP</name>
        <dbReference type="ChEBI" id="CHEBI:30616"/>
    </ligand>
</feature>
<dbReference type="FunFam" id="1.10.20.140:FF:000001">
    <property type="entry name" value="tRNA dimethylallyltransferase"/>
    <property type="match status" value="1"/>
</dbReference>
<dbReference type="GO" id="GO:0005524">
    <property type="term" value="F:ATP binding"/>
    <property type="evidence" value="ECO:0007669"/>
    <property type="project" value="UniProtKB-UniRule"/>
</dbReference>
<evidence type="ECO:0000256" key="7">
    <source>
        <dbReference type="ARBA" id="ARBA00022840"/>
    </source>
</evidence>
<gene>
    <name evidence="10 14" type="primary">miaA</name>
    <name evidence="15" type="ORF">FUT82_10800</name>
    <name evidence="14" type="ORF">TPHV1_500006</name>
</gene>
<evidence type="ECO:0000256" key="1">
    <source>
        <dbReference type="ARBA" id="ARBA00001946"/>
    </source>
</evidence>
<dbReference type="GeneID" id="57753700"/>
<dbReference type="RefSeq" id="WP_002701161.1">
    <property type="nucleotide sequence ID" value="NZ_CDNC01000046.1"/>
</dbReference>
<evidence type="ECO:0000313" key="14">
    <source>
        <dbReference type="EMBL" id="CEM62898.1"/>
    </source>
</evidence>
<evidence type="ECO:0000256" key="5">
    <source>
        <dbReference type="ARBA" id="ARBA00022694"/>
    </source>
</evidence>
<sequence>MHLSQKIPVLIIFGATAVGKTAVAENFLVKNNTDYTNFKPEIINADSVQIYKGMSVGSCAPAEALMEKLPHHLVAICEPDCEFSTGDFVREADRLCAEIFQRGNLPVLLGGAAFYLQNFMFGLPITPQADESVRKQLQKRMAEEGAAALLRELEQVDPLSAEKIHIHDEYRIIRALEVFIASGKPLSAFSRTKEYRSAYDFTAVCLFRPREELYARIEARVEQMFAQNALQNEVYALFEQGFSQHDPSMTAIGYREFFELGNGNPHAADIEKVKELIKRNSKRYAKRQETFFKSFPNVQPVNLSLPSDTESLRKTIDSFLKQTPS</sequence>
<comment type="catalytic activity">
    <reaction evidence="9 10 11">
        <text>adenosine(37) in tRNA + dimethylallyl diphosphate = N(6)-dimethylallyladenosine(37) in tRNA + diphosphate</text>
        <dbReference type="Rhea" id="RHEA:26482"/>
        <dbReference type="Rhea" id="RHEA-COMP:10162"/>
        <dbReference type="Rhea" id="RHEA-COMP:10375"/>
        <dbReference type="ChEBI" id="CHEBI:33019"/>
        <dbReference type="ChEBI" id="CHEBI:57623"/>
        <dbReference type="ChEBI" id="CHEBI:74411"/>
        <dbReference type="ChEBI" id="CHEBI:74415"/>
        <dbReference type="EC" id="2.5.1.75"/>
    </reaction>
</comment>
<dbReference type="InterPro" id="IPR039657">
    <property type="entry name" value="Dimethylallyltransferase"/>
</dbReference>